<evidence type="ECO:0000256" key="2">
    <source>
        <dbReference type="ARBA" id="ARBA00006991"/>
    </source>
</evidence>
<dbReference type="GO" id="GO:0031519">
    <property type="term" value="C:PcG protein complex"/>
    <property type="evidence" value="ECO:0007669"/>
    <property type="project" value="TreeGrafter"/>
</dbReference>
<keyword evidence="7" id="KW-0805">Transcription regulation</keyword>
<feature type="region of interest" description="Disordered" evidence="12">
    <location>
        <begin position="1"/>
        <end position="39"/>
    </location>
</feature>
<evidence type="ECO:0000256" key="7">
    <source>
        <dbReference type="ARBA" id="ARBA00023015"/>
    </source>
</evidence>
<feature type="domain" description="C2H2-type" evidence="14">
    <location>
        <begin position="199"/>
        <end position="226"/>
    </location>
</feature>
<accession>A0A8C5SKT4</accession>
<keyword evidence="13" id="KW-0472">Membrane</keyword>
<dbReference type="FunFam" id="3.30.160.60:FF:000100">
    <property type="entry name" value="Zinc finger 45-like"/>
    <property type="match status" value="1"/>
</dbReference>
<feature type="transmembrane region" description="Helical" evidence="13">
    <location>
        <begin position="292"/>
        <end position="312"/>
    </location>
</feature>
<keyword evidence="8" id="KW-0238">DNA-binding</keyword>
<keyword evidence="9" id="KW-0804">Transcription</keyword>
<feature type="compositionally biased region" description="Low complexity" evidence="12">
    <location>
        <begin position="88"/>
        <end position="100"/>
    </location>
</feature>
<evidence type="ECO:0000256" key="12">
    <source>
        <dbReference type="SAM" id="MobiDB-lite"/>
    </source>
</evidence>
<dbReference type="InterPro" id="IPR036236">
    <property type="entry name" value="Znf_C2H2_sf"/>
</dbReference>
<keyword evidence="10" id="KW-0539">Nucleus</keyword>
<feature type="transmembrane region" description="Helical" evidence="13">
    <location>
        <begin position="324"/>
        <end position="343"/>
    </location>
</feature>
<dbReference type="SMART" id="SM00355">
    <property type="entry name" value="ZnF_C2H2"/>
    <property type="match status" value="4"/>
</dbReference>
<reference evidence="15" key="2">
    <citation type="submission" date="2025-09" db="UniProtKB">
        <authorList>
            <consortium name="Ensembl"/>
        </authorList>
    </citation>
    <scope>IDENTIFICATION</scope>
</reference>
<keyword evidence="13" id="KW-1133">Transmembrane helix</keyword>
<dbReference type="GO" id="GO:0005667">
    <property type="term" value="C:transcription regulator complex"/>
    <property type="evidence" value="ECO:0007669"/>
    <property type="project" value="TreeGrafter"/>
</dbReference>
<dbReference type="FunFam" id="3.30.160.60:FF:002343">
    <property type="entry name" value="Zinc finger protein 33A"/>
    <property type="match status" value="1"/>
</dbReference>
<feature type="domain" description="C2H2-type" evidence="14">
    <location>
        <begin position="143"/>
        <end position="170"/>
    </location>
</feature>
<keyword evidence="13" id="KW-0812">Transmembrane</keyword>
<evidence type="ECO:0000313" key="16">
    <source>
        <dbReference type="Proteomes" id="UP000694406"/>
    </source>
</evidence>
<dbReference type="InterPro" id="IPR013087">
    <property type="entry name" value="Znf_C2H2_type"/>
</dbReference>
<dbReference type="GO" id="GO:0008270">
    <property type="term" value="F:zinc ion binding"/>
    <property type="evidence" value="ECO:0007669"/>
    <property type="project" value="UniProtKB-KW"/>
</dbReference>
<dbReference type="SUPFAM" id="SSF57667">
    <property type="entry name" value="beta-beta-alpha zinc fingers"/>
    <property type="match status" value="3"/>
</dbReference>
<dbReference type="FunFam" id="3.30.160.60:FF:002093">
    <property type="match status" value="1"/>
</dbReference>
<dbReference type="PANTHER" id="PTHR14003:SF23">
    <property type="entry name" value="ZINC FINGER PROTEIN 143"/>
    <property type="match status" value="1"/>
</dbReference>
<organism evidence="15 16">
    <name type="scientific">Laticauda laticaudata</name>
    <name type="common">Blue-ringed sea krait</name>
    <name type="synonym">Blue-lipped sea krait</name>
    <dbReference type="NCBI Taxonomy" id="8630"/>
    <lineage>
        <taxon>Eukaryota</taxon>
        <taxon>Metazoa</taxon>
        <taxon>Chordata</taxon>
        <taxon>Craniata</taxon>
        <taxon>Vertebrata</taxon>
        <taxon>Euteleostomi</taxon>
        <taxon>Lepidosauria</taxon>
        <taxon>Squamata</taxon>
        <taxon>Bifurcata</taxon>
        <taxon>Unidentata</taxon>
        <taxon>Episquamata</taxon>
        <taxon>Toxicofera</taxon>
        <taxon>Serpentes</taxon>
        <taxon>Colubroidea</taxon>
        <taxon>Elapidae</taxon>
        <taxon>Laticaudinae</taxon>
        <taxon>Laticauda</taxon>
    </lineage>
</organism>
<dbReference type="AlphaFoldDB" id="A0A8C5SKT4"/>
<name>A0A8C5SKT4_LATLA</name>
<dbReference type="GO" id="GO:0000785">
    <property type="term" value="C:chromatin"/>
    <property type="evidence" value="ECO:0007669"/>
    <property type="project" value="TreeGrafter"/>
</dbReference>
<comment type="subcellular location">
    <subcellularLocation>
        <location evidence="1">Nucleus</location>
    </subcellularLocation>
</comment>
<feature type="compositionally biased region" description="Gly residues" evidence="12">
    <location>
        <begin position="104"/>
        <end position="116"/>
    </location>
</feature>
<evidence type="ECO:0000313" key="15">
    <source>
        <dbReference type="Ensembl" id="ENSLLTP00000017980.1"/>
    </source>
</evidence>
<reference evidence="15" key="1">
    <citation type="submission" date="2025-08" db="UniProtKB">
        <authorList>
            <consortium name="Ensembl"/>
        </authorList>
    </citation>
    <scope>IDENTIFICATION</scope>
</reference>
<dbReference type="PANTHER" id="PTHR14003">
    <property type="entry name" value="TRANSCRIPTIONAL REPRESSOR PROTEIN YY"/>
    <property type="match status" value="1"/>
</dbReference>
<proteinExistence type="inferred from homology"/>
<evidence type="ECO:0000256" key="5">
    <source>
        <dbReference type="ARBA" id="ARBA00022771"/>
    </source>
</evidence>
<dbReference type="FunFam" id="3.30.160.60:FF:000387">
    <property type="entry name" value="Zinc finger protein 354A"/>
    <property type="match status" value="1"/>
</dbReference>
<evidence type="ECO:0000256" key="9">
    <source>
        <dbReference type="ARBA" id="ARBA00023163"/>
    </source>
</evidence>
<feature type="region of interest" description="Disordered" evidence="12">
    <location>
        <begin position="55"/>
        <end position="139"/>
    </location>
</feature>
<evidence type="ECO:0000256" key="4">
    <source>
        <dbReference type="ARBA" id="ARBA00022737"/>
    </source>
</evidence>
<sequence>MRGGGGAARHRSLSGSPDRKVLGRGGRVRLGPTSKCLGEDEASAFLPCGEGDAALTRLSFSPLGGRRNPAGEGRKRRPRGGGERPRRAALPGPGADSPGDSGERPGGSGAAGGMSPGGLRERHPGLEGRPGYPQRIQEGGKRYRCPECEKSFKRNDHLEKHLRIHGFGNPHKCFECGKNFSRRADLNQHQRIHTGEKPYKCLECGKCFSQRSTLEAHQRIHTGEKPFKCLECGKRFSQSSSLYRHRRIHWREELKKCLEGGESFERNLYIHQRTHSGEKPYQSFIYRDLSPFWILGMFLVSPTLSGFSILLITASLCFSFFPSLYTLPPCMIGYLVIFAWNWVLEVLKSGLPARSTF</sequence>
<keyword evidence="4" id="KW-0677">Repeat</keyword>
<dbReference type="Ensembl" id="ENSLLTT00000018653.1">
    <property type="protein sequence ID" value="ENSLLTP00000017980.1"/>
    <property type="gene ID" value="ENSLLTG00000013632.1"/>
</dbReference>
<dbReference type="GO" id="GO:0000978">
    <property type="term" value="F:RNA polymerase II cis-regulatory region sequence-specific DNA binding"/>
    <property type="evidence" value="ECO:0007669"/>
    <property type="project" value="TreeGrafter"/>
</dbReference>
<dbReference type="Proteomes" id="UP000694406">
    <property type="component" value="Unplaced"/>
</dbReference>
<protein>
    <recommendedName>
        <fullName evidence="14">C2H2-type domain-containing protein</fullName>
    </recommendedName>
</protein>
<dbReference type="Pfam" id="PF00096">
    <property type="entry name" value="zf-C2H2"/>
    <property type="match status" value="4"/>
</dbReference>
<keyword evidence="6" id="KW-0862">Zinc</keyword>
<evidence type="ECO:0000256" key="10">
    <source>
        <dbReference type="ARBA" id="ARBA00023242"/>
    </source>
</evidence>
<keyword evidence="16" id="KW-1185">Reference proteome</keyword>
<evidence type="ECO:0000259" key="14">
    <source>
        <dbReference type="PROSITE" id="PS50157"/>
    </source>
</evidence>
<evidence type="ECO:0000256" key="3">
    <source>
        <dbReference type="ARBA" id="ARBA00022723"/>
    </source>
</evidence>
<evidence type="ECO:0000256" key="1">
    <source>
        <dbReference type="ARBA" id="ARBA00004123"/>
    </source>
</evidence>
<dbReference type="PROSITE" id="PS50157">
    <property type="entry name" value="ZINC_FINGER_C2H2_2"/>
    <property type="match status" value="4"/>
</dbReference>
<keyword evidence="3" id="KW-0479">Metal-binding</keyword>
<feature type="domain" description="C2H2-type" evidence="14">
    <location>
        <begin position="227"/>
        <end position="254"/>
    </location>
</feature>
<dbReference type="GeneTree" id="ENSGT00940000156207"/>
<evidence type="ECO:0000256" key="13">
    <source>
        <dbReference type="SAM" id="Phobius"/>
    </source>
</evidence>
<evidence type="ECO:0000256" key="11">
    <source>
        <dbReference type="PROSITE-ProRule" id="PRU00042"/>
    </source>
</evidence>
<evidence type="ECO:0000256" key="6">
    <source>
        <dbReference type="ARBA" id="ARBA00022833"/>
    </source>
</evidence>
<comment type="similarity">
    <text evidence="2">Belongs to the krueppel C2H2-type zinc-finger protein family.</text>
</comment>
<feature type="domain" description="C2H2-type" evidence="14">
    <location>
        <begin position="171"/>
        <end position="198"/>
    </location>
</feature>
<evidence type="ECO:0000256" key="8">
    <source>
        <dbReference type="ARBA" id="ARBA00023125"/>
    </source>
</evidence>
<dbReference type="PROSITE" id="PS00028">
    <property type="entry name" value="ZINC_FINGER_C2H2_1"/>
    <property type="match status" value="4"/>
</dbReference>
<keyword evidence="5 11" id="KW-0863">Zinc-finger</keyword>
<dbReference type="Gene3D" id="3.30.160.60">
    <property type="entry name" value="Classic Zinc Finger"/>
    <property type="match status" value="5"/>
</dbReference>
<dbReference type="GO" id="GO:0000981">
    <property type="term" value="F:DNA-binding transcription factor activity, RNA polymerase II-specific"/>
    <property type="evidence" value="ECO:0007669"/>
    <property type="project" value="TreeGrafter"/>
</dbReference>